<keyword evidence="8 12" id="KW-0238">DNA-binding</keyword>
<evidence type="ECO:0000313" key="15">
    <source>
        <dbReference type="Proteomes" id="UP000075430"/>
    </source>
</evidence>
<dbReference type="GO" id="GO:0043139">
    <property type="term" value="F:5'-3' DNA helicase activity"/>
    <property type="evidence" value="ECO:0007669"/>
    <property type="project" value="UniProtKB-EC"/>
</dbReference>
<dbReference type="GO" id="GO:0016887">
    <property type="term" value="F:ATP hydrolysis activity"/>
    <property type="evidence" value="ECO:0007669"/>
    <property type="project" value="RHEA"/>
</dbReference>
<dbReference type="InterPro" id="IPR027417">
    <property type="entry name" value="P-loop_NTPase"/>
</dbReference>
<evidence type="ECO:0000256" key="6">
    <source>
        <dbReference type="ARBA" id="ARBA00022806"/>
    </source>
</evidence>
<evidence type="ECO:0000256" key="10">
    <source>
        <dbReference type="ARBA" id="ARBA00048954"/>
    </source>
</evidence>
<dbReference type="GO" id="GO:0005829">
    <property type="term" value="C:cytosol"/>
    <property type="evidence" value="ECO:0007669"/>
    <property type="project" value="TreeGrafter"/>
</dbReference>
<dbReference type="Proteomes" id="UP000075430">
    <property type="component" value="Unassembled WGS sequence"/>
</dbReference>
<keyword evidence="5 12" id="KW-0378">Hydrolase</keyword>
<sequence length="442" mass="49478">MNANTFLYNTDAEQTFLGALLLNPDLLKDCTTKPLHLSQVKHRNLLSAMLELDTKGTPIDLVSITEHIGRDNLGSVGGHQYLAALASSVPTTANIGFYEKIIFEYWQRREMGKIAEEIKKNSANDDPSAVIQSTISDLMRLEDATGDEEDGAIQNDLLDIYEELSEPKGEITGMRSGFTELDRMTSGFQKQELVIIAARPSVGKTAFCLNVAQNFMASPLNNYKGGAVAIFSLEMSRKQLLKRMASSLGNIDAHAMRTGNLTANDWNKLSQANGVLGSADLRIFDRPGVTVNEIWSKVRKMKREFAGKDILIIIDYLQLISGSAKHRGNRTQEISEISRMLKHMARELDICVIALSQLSRGVEQRQDKRPMMSDIRESGQIEQDADVIGFLYRDDYYDKESENKNIIEIIIAKQRNGPVGTVSLAFIKEYGLFVNLERRFDD</sequence>
<dbReference type="Pfam" id="PF03796">
    <property type="entry name" value="DnaB_C"/>
    <property type="match status" value="1"/>
</dbReference>
<protein>
    <recommendedName>
        <fullName evidence="11 12">Replicative DNA helicase</fullName>
        <ecNumber evidence="11 12">5.6.2.3</ecNumber>
    </recommendedName>
</protein>
<evidence type="ECO:0000256" key="7">
    <source>
        <dbReference type="ARBA" id="ARBA00022840"/>
    </source>
</evidence>
<comment type="similarity">
    <text evidence="1 12">Belongs to the helicase family. DnaB subfamily.</text>
</comment>
<reference evidence="15" key="1">
    <citation type="submission" date="2016-02" db="EMBL/GenBank/DDBJ databases">
        <authorList>
            <person name="Dunlap C."/>
        </authorList>
    </citation>
    <scope>NUCLEOTIDE SEQUENCE [LARGE SCALE GENOMIC DNA]</scope>
    <source>
        <strain evidence="15">NRRL B-41092</strain>
    </source>
</reference>
<dbReference type="CDD" id="cd00984">
    <property type="entry name" value="DnaB_C"/>
    <property type="match status" value="1"/>
</dbReference>
<proteinExistence type="inferred from homology"/>
<evidence type="ECO:0000313" key="14">
    <source>
        <dbReference type="EMBL" id="KXZ15356.1"/>
    </source>
</evidence>
<keyword evidence="3 12" id="KW-0235">DNA replication</keyword>
<dbReference type="GO" id="GO:0005524">
    <property type="term" value="F:ATP binding"/>
    <property type="evidence" value="ECO:0007669"/>
    <property type="project" value="UniProtKB-UniRule"/>
</dbReference>
<dbReference type="PROSITE" id="PS51199">
    <property type="entry name" value="SF4_HELICASE"/>
    <property type="match status" value="1"/>
</dbReference>
<dbReference type="PANTHER" id="PTHR30153">
    <property type="entry name" value="REPLICATIVE DNA HELICASE DNAB"/>
    <property type="match status" value="1"/>
</dbReference>
<dbReference type="NCBIfam" id="TIGR00665">
    <property type="entry name" value="DnaB"/>
    <property type="match status" value="1"/>
</dbReference>
<dbReference type="PANTHER" id="PTHR30153:SF2">
    <property type="entry name" value="REPLICATIVE DNA HELICASE"/>
    <property type="match status" value="1"/>
</dbReference>
<keyword evidence="7 12" id="KW-0067">ATP-binding</keyword>
<dbReference type="GO" id="GO:0006269">
    <property type="term" value="P:DNA replication, synthesis of primer"/>
    <property type="evidence" value="ECO:0007669"/>
    <property type="project" value="UniProtKB-UniRule"/>
</dbReference>
<evidence type="ECO:0000256" key="12">
    <source>
        <dbReference type="RuleBase" id="RU362085"/>
    </source>
</evidence>
<evidence type="ECO:0000256" key="4">
    <source>
        <dbReference type="ARBA" id="ARBA00022741"/>
    </source>
</evidence>
<dbReference type="SUPFAM" id="SSF52540">
    <property type="entry name" value="P-loop containing nucleoside triphosphate hydrolases"/>
    <property type="match status" value="1"/>
</dbReference>
<dbReference type="OrthoDB" id="9773982at2"/>
<evidence type="ECO:0000256" key="9">
    <source>
        <dbReference type="ARBA" id="ARBA00023235"/>
    </source>
</evidence>
<dbReference type="Gene3D" id="3.40.50.300">
    <property type="entry name" value="P-loop containing nucleotide triphosphate hydrolases"/>
    <property type="match status" value="1"/>
</dbReference>
<dbReference type="EC" id="5.6.2.3" evidence="11 12"/>
<name>A0A150F3Y0_9BACI</name>
<dbReference type="SUPFAM" id="SSF48024">
    <property type="entry name" value="N-terminal domain of DnaB helicase"/>
    <property type="match status" value="1"/>
</dbReference>
<dbReference type="FunFam" id="3.40.50.300:FF:000351">
    <property type="entry name" value="Replicative DNA helicase"/>
    <property type="match status" value="1"/>
</dbReference>
<evidence type="ECO:0000256" key="8">
    <source>
        <dbReference type="ARBA" id="ARBA00023125"/>
    </source>
</evidence>
<keyword evidence="15" id="KW-1185">Reference proteome</keyword>
<organism evidence="14 15">
    <name type="scientific">Bacillus nakamurai</name>
    <dbReference type="NCBI Taxonomy" id="1793963"/>
    <lineage>
        <taxon>Bacteria</taxon>
        <taxon>Bacillati</taxon>
        <taxon>Bacillota</taxon>
        <taxon>Bacilli</taxon>
        <taxon>Bacillales</taxon>
        <taxon>Bacillaceae</taxon>
        <taxon>Bacillus</taxon>
    </lineage>
</organism>
<dbReference type="InterPro" id="IPR007692">
    <property type="entry name" value="DNA_helicase_DnaB"/>
</dbReference>
<dbReference type="AlphaFoldDB" id="A0A150F3Y0"/>
<dbReference type="EMBL" id="LSBA01000036">
    <property type="protein sequence ID" value="KXZ15356.1"/>
    <property type="molecule type" value="Genomic_DNA"/>
</dbReference>
<dbReference type="InterPro" id="IPR016136">
    <property type="entry name" value="DNA_helicase_N/primase_C"/>
</dbReference>
<keyword evidence="6 12" id="KW-0347">Helicase</keyword>
<evidence type="ECO:0000256" key="2">
    <source>
        <dbReference type="ARBA" id="ARBA00022515"/>
    </source>
</evidence>
<keyword evidence="4 12" id="KW-0547">Nucleotide-binding</keyword>
<evidence type="ECO:0000259" key="13">
    <source>
        <dbReference type="PROSITE" id="PS51199"/>
    </source>
</evidence>
<evidence type="ECO:0000256" key="3">
    <source>
        <dbReference type="ARBA" id="ARBA00022705"/>
    </source>
</evidence>
<feature type="domain" description="SF4 helicase" evidence="13">
    <location>
        <begin position="167"/>
        <end position="440"/>
    </location>
</feature>
<dbReference type="GO" id="GO:0003677">
    <property type="term" value="F:DNA binding"/>
    <property type="evidence" value="ECO:0007669"/>
    <property type="project" value="UniProtKB-UniRule"/>
</dbReference>
<keyword evidence="9" id="KW-0413">Isomerase</keyword>
<dbReference type="Pfam" id="PF00772">
    <property type="entry name" value="DnaB"/>
    <property type="match status" value="1"/>
</dbReference>
<dbReference type="InterPro" id="IPR007693">
    <property type="entry name" value="DNA_helicase_DnaB-like_N"/>
</dbReference>
<dbReference type="GO" id="GO:1990077">
    <property type="term" value="C:primosome complex"/>
    <property type="evidence" value="ECO:0007669"/>
    <property type="project" value="UniProtKB-UniRule"/>
</dbReference>
<dbReference type="RefSeq" id="WP_061523008.1">
    <property type="nucleotide sequence ID" value="NZ_JARLZY010000006.1"/>
</dbReference>
<dbReference type="InterPro" id="IPR007694">
    <property type="entry name" value="DNA_helicase_DnaB-like_C"/>
</dbReference>
<keyword evidence="2 12" id="KW-0639">Primosome</keyword>
<accession>A0A150F3Y0</accession>
<dbReference type="Gene3D" id="1.10.860.10">
    <property type="entry name" value="DNAb Helicase, Chain A"/>
    <property type="match status" value="1"/>
</dbReference>
<comment type="caution">
    <text evidence="14">The sequence shown here is derived from an EMBL/GenBank/DDBJ whole genome shotgun (WGS) entry which is preliminary data.</text>
</comment>
<gene>
    <name evidence="14" type="ORF">AXI58_03410</name>
</gene>
<dbReference type="InterPro" id="IPR036185">
    <property type="entry name" value="DNA_heli_DnaB-like_N_sf"/>
</dbReference>
<evidence type="ECO:0000256" key="1">
    <source>
        <dbReference type="ARBA" id="ARBA00008428"/>
    </source>
</evidence>
<evidence type="ECO:0000256" key="11">
    <source>
        <dbReference type="NCBIfam" id="TIGR00665"/>
    </source>
</evidence>
<comment type="function">
    <text evidence="12">The main replicative DNA helicase, it participates in initiation and elongation during chromosome replication. Travels ahead of the DNA replisome, separating dsDNA into templates for DNA synthesis. A processive ATP-dependent 5'-3' DNA helicase it has DNA-dependent ATPase activity.</text>
</comment>
<dbReference type="STRING" id="1793963.AXI58_03410"/>
<evidence type="ECO:0000256" key="5">
    <source>
        <dbReference type="ARBA" id="ARBA00022801"/>
    </source>
</evidence>
<comment type="catalytic activity">
    <reaction evidence="10 12">
        <text>ATP + H2O = ADP + phosphate + H(+)</text>
        <dbReference type="Rhea" id="RHEA:13065"/>
        <dbReference type="ChEBI" id="CHEBI:15377"/>
        <dbReference type="ChEBI" id="CHEBI:15378"/>
        <dbReference type="ChEBI" id="CHEBI:30616"/>
        <dbReference type="ChEBI" id="CHEBI:43474"/>
        <dbReference type="ChEBI" id="CHEBI:456216"/>
        <dbReference type="EC" id="5.6.2.3"/>
    </reaction>
</comment>